<dbReference type="Pfam" id="PF00067">
    <property type="entry name" value="p450"/>
    <property type="match status" value="1"/>
</dbReference>
<dbReference type="PRINTS" id="PR00465">
    <property type="entry name" value="EP450IV"/>
</dbReference>
<evidence type="ECO:0000256" key="5">
    <source>
        <dbReference type="PIRSR" id="PIRSR602403-1"/>
    </source>
</evidence>
<comment type="cofactor">
    <cofactor evidence="1 5">
        <name>heme</name>
        <dbReference type="ChEBI" id="CHEBI:30413"/>
    </cofactor>
</comment>
<dbReference type="InterPro" id="IPR050121">
    <property type="entry name" value="Cytochrome_P450_monoxygenase"/>
</dbReference>
<dbReference type="Gene3D" id="1.10.630.10">
    <property type="entry name" value="Cytochrome P450"/>
    <property type="match status" value="1"/>
</dbReference>
<proteinExistence type="inferred from homology"/>
<sequence length="507" mass="58121">MLSFFVYAAYGSMILTLLVYKYFHVPKGLPNVPTVPVYVTLAGLWSGLGQDEIYDRWLRKPLETHGAVKIWVQGGWRILITRPDLLTSIFRDEDLYAKSGHMKRAPWTVISALLGDNMLAAHGDKWRLFASIMKPGLQKTRHHSGLLLEKSREFIDLLIRTQADGPDGGILVDPLIQRFTLAAMGESLLDLDLGTLDRAGLRIDELAAMIIRTVFKPLYFHFPDLDRFPWLFRSRKRAFAIMKELDDLLCHLVRENPRKLELKKPLDSQDELVIHSLERALDEKLISDHQFRSNLKLMFVTGYENTQQLLNSLFWKLGTDQSVQDKVRTEVYDSNIIDPTEESFSALPYLTAVVAELLRCYPPISQLVNRRTQKPCRLGDIGDLPQGTIVGYNAYGVHTDEHVWGPTARDFIPERWGHSSDEILARMRKETAKGTFIPFSSHNRKCPGLGFAVLETKIVLFELVRRVKWHVAPDYKIKWTRGGFLMPLELRIFVSELPVRDAKAEEN</sequence>
<dbReference type="HOGENOM" id="CLU_031576_0_0_1"/>
<comment type="similarity">
    <text evidence="2">Belongs to the cytochrome P450 family.</text>
</comment>
<dbReference type="InterPro" id="IPR002403">
    <property type="entry name" value="Cyt_P450_E_grp-IV"/>
</dbReference>
<gene>
    <name evidence="6" type="ORF">EPUS_09200</name>
</gene>
<evidence type="ECO:0000256" key="2">
    <source>
        <dbReference type="ARBA" id="ARBA00010617"/>
    </source>
</evidence>
<dbReference type="GeneID" id="19244032"/>
<dbReference type="PANTHER" id="PTHR24305">
    <property type="entry name" value="CYTOCHROME P450"/>
    <property type="match status" value="1"/>
</dbReference>
<dbReference type="OMA" id="FNIAMQM"/>
<evidence type="ECO:0000313" key="7">
    <source>
        <dbReference type="Proteomes" id="UP000019373"/>
    </source>
</evidence>
<dbReference type="AlphaFoldDB" id="U1GH12"/>
<keyword evidence="5" id="KW-0349">Heme</keyword>
<dbReference type="InterPro" id="IPR036396">
    <property type="entry name" value="Cyt_P450_sf"/>
</dbReference>
<dbReference type="GO" id="GO:0016705">
    <property type="term" value="F:oxidoreductase activity, acting on paired donors, with incorporation or reduction of molecular oxygen"/>
    <property type="evidence" value="ECO:0007669"/>
    <property type="project" value="InterPro"/>
</dbReference>
<evidence type="ECO:0000256" key="1">
    <source>
        <dbReference type="ARBA" id="ARBA00001971"/>
    </source>
</evidence>
<dbReference type="eggNOG" id="KOG0157">
    <property type="taxonomic scope" value="Eukaryota"/>
</dbReference>
<dbReference type="SUPFAM" id="SSF48264">
    <property type="entry name" value="Cytochrome P450"/>
    <property type="match status" value="1"/>
</dbReference>
<keyword evidence="7" id="KW-1185">Reference proteome</keyword>
<evidence type="ECO:0008006" key="8">
    <source>
        <dbReference type="Google" id="ProtNLM"/>
    </source>
</evidence>
<evidence type="ECO:0000313" key="6">
    <source>
        <dbReference type="EMBL" id="ERF71076.1"/>
    </source>
</evidence>
<evidence type="ECO:0000256" key="3">
    <source>
        <dbReference type="ARBA" id="ARBA00022723"/>
    </source>
</evidence>
<dbReference type="GO" id="GO:0005506">
    <property type="term" value="F:iron ion binding"/>
    <property type="evidence" value="ECO:0007669"/>
    <property type="project" value="InterPro"/>
</dbReference>
<dbReference type="EMBL" id="KE721266">
    <property type="protein sequence ID" value="ERF71076.1"/>
    <property type="molecule type" value="Genomic_DNA"/>
</dbReference>
<dbReference type="Proteomes" id="UP000019373">
    <property type="component" value="Unassembled WGS sequence"/>
</dbReference>
<keyword evidence="4 5" id="KW-0408">Iron</keyword>
<feature type="binding site" description="axial binding residue" evidence="5">
    <location>
        <position position="446"/>
    </location>
    <ligand>
        <name>heme</name>
        <dbReference type="ChEBI" id="CHEBI:30413"/>
    </ligand>
    <ligandPart>
        <name>Fe</name>
        <dbReference type="ChEBI" id="CHEBI:18248"/>
    </ligandPart>
</feature>
<dbReference type="CDD" id="cd11070">
    <property type="entry name" value="CYP56-like"/>
    <property type="match status" value="1"/>
</dbReference>
<protein>
    <recommendedName>
        <fullName evidence="8">Cytochrome P450</fullName>
    </recommendedName>
</protein>
<dbReference type="InterPro" id="IPR001128">
    <property type="entry name" value="Cyt_P450"/>
</dbReference>
<evidence type="ECO:0000256" key="4">
    <source>
        <dbReference type="ARBA" id="ARBA00023004"/>
    </source>
</evidence>
<keyword evidence="3 5" id="KW-0479">Metal-binding</keyword>
<reference evidence="7" key="1">
    <citation type="journal article" date="2014" name="BMC Genomics">
        <title>Genome characteristics reveal the impact of lichenization on lichen-forming fungus Endocarpon pusillum Hedwig (Verrucariales, Ascomycota).</title>
        <authorList>
            <person name="Wang Y.-Y."/>
            <person name="Liu B."/>
            <person name="Zhang X.-Y."/>
            <person name="Zhou Q.-M."/>
            <person name="Zhang T."/>
            <person name="Li H."/>
            <person name="Yu Y.-F."/>
            <person name="Zhang X.-L."/>
            <person name="Hao X.-Y."/>
            <person name="Wang M."/>
            <person name="Wang L."/>
            <person name="Wei J.-C."/>
        </authorList>
    </citation>
    <scope>NUCLEOTIDE SEQUENCE [LARGE SCALE GENOMIC DNA]</scope>
    <source>
        <strain evidence="7">Z07020 / HMAS-L-300199</strain>
    </source>
</reference>
<name>U1GH12_ENDPU</name>
<dbReference type="OrthoDB" id="1470350at2759"/>
<dbReference type="GO" id="GO:0020037">
    <property type="term" value="F:heme binding"/>
    <property type="evidence" value="ECO:0007669"/>
    <property type="project" value="InterPro"/>
</dbReference>
<organism evidence="6 7">
    <name type="scientific">Endocarpon pusillum (strain Z07020 / HMAS-L-300199)</name>
    <name type="common">Lichen-forming fungus</name>
    <dbReference type="NCBI Taxonomy" id="1263415"/>
    <lineage>
        <taxon>Eukaryota</taxon>
        <taxon>Fungi</taxon>
        <taxon>Dikarya</taxon>
        <taxon>Ascomycota</taxon>
        <taxon>Pezizomycotina</taxon>
        <taxon>Eurotiomycetes</taxon>
        <taxon>Chaetothyriomycetidae</taxon>
        <taxon>Verrucariales</taxon>
        <taxon>Verrucariaceae</taxon>
        <taxon>Endocarpon</taxon>
    </lineage>
</organism>
<dbReference type="PANTHER" id="PTHR24305:SF223">
    <property type="entry name" value="CYTOCHROME P450-DIT2"/>
    <property type="match status" value="1"/>
</dbReference>
<dbReference type="GO" id="GO:0004497">
    <property type="term" value="F:monooxygenase activity"/>
    <property type="evidence" value="ECO:0007669"/>
    <property type="project" value="InterPro"/>
</dbReference>
<accession>U1GH12</accession>
<dbReference type="RefSeq" id="XP_007803279.1">
    <property type="nucleotide sequence ID" value="XM_007805088.1"/>
</dbReference>